<sequence length="634" mass="70644">MAFRAELSMIVWLWFALLITQTFSARLAKPGSTHPSFPLDAFASPAFKVIYLDNEPIGNQTAKNILRSSKQFTSNKGDNVGLTQYATHGESADHDGQNPIYYDGLPFQAYLHRSSPDTLHVCTLAKSTKHKQPLQLDDEEMQEYRSNVLRSALRLLAPLREKCIYHHQDWFSYSVCYGDSIRQFHPIPGTVGPGKVPTMDASQDSFVLGRWRDGIESVRGEASDSTSATIGDSINEKLLEESGIEQGSELMELVHFSSIEDESAPVRARLQEGSPIEGKGRYISQSWTDGTLCDLNHEPRTTEVQYHCAKTPPIDRISLIKEVTTCNYVIVVETPRLCSEPALAQTEDEVREVHCRPILSDAELHERFVQNAKEAHASLLEGVKEEEGEDEQDIPSAEDEETTQADDEKVAKRSGPKEQNAGADIDAAATSLQEQLAKIMEKISAISKEKQGDGPVVQDIELVVGMDENGEVIVDPHREGFGALSEKFLKATKEKEESSEEEDSKHPKGPVSDQWTKILERVRELQGNAIGSDGVMYQFKPDDALNADQVNDQGHAGHAETGTANQGQQGAKRPHSQPQRGNMMVREPETFAQRVDRIYKAEEERARRKAKAQSEDESAEQEEAKQPKSRHDEL</sequence>
<feature type="compositionally biased region" description="Acidic residues" evidence="8">
    <location>
        <begin position="384"/>
        <end position="405"/>
    </location>
</feature>
<keyword evidence="6" id="KW-0256">Endoplasmic reticulum</keyword>
<dbReference type="GeneID" id="37020955"/>
<dbReference type="InterPro" id="IPR009011">
    <property type="entry name" value="Man6P_isomerase_rcpt-bd_dom_sf"/>
</dbReference>
<feature type="chain" id="PRO_5016427186" description="Protein OS-9 homolog" evidence="9">
    <location>
        <begin position="25"/>
        <end position="634"/>
    </location>
</feature>
<dbReference type="GO" id="GO:0030970">
    <property type="term" value="P:retrograde protein transport, ER to cytosol"/>
    <property type="evidence" value="ECO:0007669"/>
    <property type="project" value="TreeGrafter"/>
</dbReference>
<keyword evidence="12" id="KW-1185">Reference proteome</keyword>
<dbReference type="GO" id="GO:0030968">
    <property type="term" value="P:endoplasmic reticulum unfolded protein response"/>
    <property type="evidence" value="ECO:0007669"/>
    <property type="project" value="InterPro"/>
</dbReference>
<comment type="similarity">
    <text evidence="2">Belongs to the OS-9 family.</text>
</comment>
<evidence type="ECO:0000256" key="3">
    <source>
        <dbReference type="ARBA" id="ARBA00018727"/>
    </source>
</evidence>
<dbReference type="Pfam" id="PF07915">
    <property type="entry name" value="PRKCSH"/>
    <property type="match status" value="1"/>
</dbReference>
<comment type="subcellular location">
    <subcellularLocation>
        <location evidence="1">Endoplasmic reticulum membrane</location>
        <topology evidence="1">Peripheral membrane protein</topology>
        <orientation evidence="1">Lumenal side</orientation>
    </subcellularLocation>
</comment>
<gene>
    <name evidence="11" type="ORF">FA14DRAFT_161570</name>
</gene>
<evidence type="ECO:0000256" key="4">
    <source>
        <dbReference type="ARBA" id="ARBA00022729"/>
    </source>
</evidence>
<dbReference type="PROSITE" id="PS51914">
    <property type="entry name" value="MRH"/>
    <property type="match status" value="1"/>
</dbReference>
<dbReference type="GO" id="GO:0005789">
    <property type="term" value="C:endoplasmic reticulum membrane"/>
    <property type="evidence" value="ECO:0007669"/>
    <property type="project" value="UniProtKB-SubCell"/>
</dbReference>
<dbReference type="InterPro" id="IPR012913">
    <property type="entry name" value="OS9-like_dom"/>
</dbReference>
<evidence type="ECO:0000313" key="11">
    <source>
        <dbReference type="EMBL" id="PWN33974.1"/>
    </source>
</evidence>
<dbReference type="InterPro" id="IPR044865">
    <property type="entry name" value="MRH_dom"/>
</dbReference>
<evidence type="ECO:0000256" key="1">
    <source>
        <dbReference type="ARBA" id="ARBA00004367"/>
    </source>
</evidence>
<keyword evidence="7" id="KW-1015">Disulfide bond</keyword>
<dbReference type="STRING" id="1280837.A0A316V9P1"/>
<dbReference type="RefSeq" id="XP_025354276.1">
    <property type="nucleotide sequence ID" value="XM_025499174.1"/>
</dbReference>
<evidence type="ECO:0000256" key="8">
    <source>
        <dbReference type="SAM" id="MobiDB-lite"/>
    </source>
</evidence>
<evidence type="ECO:0000313" key="12">
    <source>
        <dbReference type="Proteomes" id="UP000245771"/>
    </source>
</evidence>
<feature type="compositionally biased region" description="Basic and acidic residues" evidence="8">
    <location>
        <begin position="622"/>
        <end position="634"/>
    </location>
</feature>
<evidence type="ECO:0000259" key="10">
    <source>
        <dbReference type="PROSITE" id="PS51914"/>
    </source>
</evidence>
<dbReference type="PANTHER" id="PTHR15414:SF0">
    <property type="entry name" value="ENDOPLASMIC RETICULUM LECTIN 1"/>
    <property type="match status" value="1"/>
</dbReference>
<organism evidence="11 12">
    <name type="scientific">Meira miltonrushii</name>
    <dbReference type="NCBI Taxonomy" id="1280837"/>
    <lineage>
        <taxon>Eukaryota</taxon>
        <taxon>Fungi</taxon>
        <taxon>Dikarya</taxon>
        <taxon>Basidiomycota</taxon>
        <taxon>Ustilaginomycotina</taxon>
        <taxon>Exobasidiomycetes</taxon>
        <taxon>Exobasidiales</taxon>
        <taxon>Brachybasidiaceae</taxon>
        <taxon>Meira</taxon>
    </lineage>
</organism>
<dbReference type="OrthoDB" id="448954at2759"/>
<dbReference type="AlphaFoldDB" id="A0A316V9P1"/>
<name>A0A316V9P1_9BASI</name>
<evidence type="ECO:0000256" key="6">
    <source>
        <dbReference type="ARBA" id="ARBA00022824"/>
    </source>
</evidence>
<dbReference type="InterPro" id="IPR045149">
    <property type="entry name" value="OS-9-like"/>
</dbReference>
<evidence type="ECO:0000256" key="9">
    <source>
        <dbReference type="SAM" id="SignalP"/>
    </source>
</evidence>
<feature type="region of interest" description="Disordered" evidence="8">
    <location>
        <begin position="541"/>
        <end position="634"/>
    </location>
</feature>
<feature type="signal peptide" evidence="9">
    <location>
        <begin position="1"/>
        <end position="24"/>
    </location>
</feature>
<feature type="compositionally biased region" description="Basic and acidic residues" evidence="8">
    <location>
        <begin position="586"/>
        <end position="606"/>
    </location>
</feature>
<dbReference type="InParanoid" id="A0A316V9P1"/>
<protein>
    <recommendedName>
        <fullName evidence="3">Protein OS-9 homolog</fullName>
    </recommendedName>
</protein>
<proteinExistence type="inferred from homology"/>
<keyword evidence="5" id="KW-0430">Lectin</keyword>
<dbReference type="Proteomes" id="UP000245771">
    <property type="component" value="Unassembled WGS sequence"/>
</dbReference>
<dbReference type="GO" id="GO:0030246">
    <property type="term" value="F:carbohydrate binding"/>
    <property type="evidence" value="ECO:0007669"/>
    <property type="project" value="UniProtKB-KW"/>
</dbReference>
<dbReference type="SUPFAM" id="SSF50911">
    <property type="entry name" value="Mannose 6-phosphate receptor domain"/>
    <property type="match status" value="1"/>
</dbReference>
<feature type="region of interest" description="Disordered" evidence="8">
    <location>
        <begin position="381"/>
        <end position="424"/>
    </location>
</feature>
<evidence type="ECO:0000256" key="7">
    <source>
        <dbReference type="ARBA" id="ARBA00023157"/>
    </source>
</evidence>
<feature type="domain" description="MRH" evidence="10">
    <location>
        <begin position="161"/>
        <end position="340"/>
    </location>
</feature>
<dbReference type="Gene3D" id="2.70.130.10">
    <property type="entry name" value="Mannose-6-phosphate receptor binding domain"/>
    <property type="match status" value="1"/>
</dbReference>
<accession>A0A316V9P1</accession>
<dbReference type="GO" id="GO:0005788">
    <property type="term" value="C:endoplasmic reticulum lumen"/>
    <property type="evidence" value="ECO:0007669"/>
    <property type="project" value="TreeGrafter"/>
</dbReference>
<keyword evidence="4 9" id="KW-0732">Signal</keyword>
<evidence type="ECO:0000256" key="2">
    <source>
        <dbReference type="ARBA" id="ARBA00009918"/>
    </source>
</evidence>
<reference evidence="11 12" key="1">
    <citation type="journal article" date="2018" name="Mol. Biol. Evol.">
        <title>Broad Genomic Sampling Reveals a Smut Pathogenic Ancestry of the Fungal Clade Ustilaginomycotina.</title>
        <authorList>
            <person name="Kijpornyongpan T."/>
            <person name="Mondo S.J."/>
            <person name="Barry K."/>
            <person name="Sandor L."/>
            <person name="Lee J."/>
            <person name="Lipzen A."/>
            <person name="Pangilinan J."/>
            <person name="LaButti K."/>
            <person name="Hainaut M."/>
            <person name="Henrissat B."/>
            <person name="Grigoriev I.V."/>
            <person name="Spatafora J.W."/>
            <person name="Aime M.C."/>
        </authorList>
    </citation>
    <scope>NUCLEOTIDE SEQUENCE [LARGE SCALE GENOMIC DNA]</scope>
    <source>
        <strain evidence="11 12">MCA 3882</strain>
    </source>
</reference>
<dbReference type="PANTHER" id="PTHR15414">
    <property type="entry name" value="OS-9-RELATED"/>
    <property type="match status" value="1"/>
</dbReference>
<evidence type="ECO:0000256" key="5">
    <source>
        <dbReference type="ARBA" id="ARBA00022734"/>
    </source>
</evidence>
<dbReference type="EMBL" id="KZ819604">
    <property type="protein sequence ID" value="PWN33974.1"/>
    <property type="molecule type" value="Genomic_DNA"/>
</dbReference>
<feature type="region of interest" description="Disordered" evidence="8">
    <location>
        <begin position="490"/>
        <end position="515"/>
    </location>
</feature>